<name>A0A164Q337_9CRUS</name>
<comment type="caution">
    <text evidence="1">The sequence shown here is derived from an EMBL/GenBank/DDBJ whole genome shotgun (WGS) entry which is preliminary data.</text>
</comment>
<evidence type="ECO:0000313" key="2">
    <source>
        <dbReference type="Proteomes" id="UP000076858"/>
    </source>
</evidence>
<accession>A0A164Q337</accession>
<dbReference type="Proteomes" id="UP000076858">
    <property type="component" value="Unassembled WGS sequence"/>
</dbReference>
<gene>
    <name evidence="1" type="ORF">APZ42_028939</name>
</gene>
<dbReference type="EMBL" id="LRGB01002485">
    <property type="protein sequence ID" value="KZS07388.1"/>
    <property type="molecule type" value="Genomic_DNA"/>
</dbReference>
<dbReference type="SUPFAM" id="SSF56219">
    <property type="entry name" value="DNase I-like"/>
    <property type="match status" value="1"/>
</dbReference>
<evidence type="ECO:0000313" key="1">
    <source>
        <dbReference type="EMBL" id="KZS07388.1"/>
    </source>
</evidence>
<proteinExistence type="predicted"/>
<dbReference type="InterPro" id="IPR036691">
    <property type="entry name" value="Endo/exonu/phosph_ase_sf"/>
</dbReference>
<dbReference type="Gene3D" id="3.60.10.10">
    <property type="entry name" value="Endonuclease/exonuclease/phosphatase"/>
    <property type="match status" value="1"/>
</dbReference>
<protein>
    <recommendedName>
        <fullName evidence="3">Endonuclease/exonuclease/phosphatase domain-containing protein</fullName>
    </recommendedName>
</protein>
<sequence length="61" mass="7078">MNNNNNNKSLLCLQINLQHCKIAFLNLSQVLVELDVDIALIQEPYAITNKFNNEFTYTKYS</sequence>
<organism evidence="1 2">
    <name type="scientific">Daphnia magna</name>
    <dbReference type="NCBI Taxonomy" id="35525"/>
    <lineage>
        <taxon>Eukaryota</taxon>
        <taxon>Metazoa</taxon>
        <taxon>Ecdysozoa</taxon>
        <taxon>Arthropoda</taxon>
        <taxon>Crustacea</taxon>
        <taxon>Branchiopoda</taxon>
        <taxon>Diplostraca</taxon>
        <taxon>Cladocera</taxon>
        <taxon>Anomopoda</taxon>
        <taxon>Daphniidae</taxon>
        <taxon>Daphnia</taxon>
    </lineage>
</organism>
<evidence type="ECO:0008006" key="3">
    <source>
        <dbReference type="Google" id="ProtNLM"/>
    </source>
</evidence>
<keyword evidence="2" id="KW-1185">Reference proteome</keyword>
<reference evidence="1 2" key="1">
    <citation type="submission" date="2016-03" db="EMBL/GenBank/DDBJ databases">
        <title>EvidentialGene: Evidence-directed Construction of Genes on Genomes.</title>
        <authorList>
            <person name="Gilbert D.G."/>
            <person name="Choi J.-H."/>
            <person name="Mockaitis K."/>
            <person name="Colbourne J."/>
            <person name="Pfrender M."/>
        </authorList>
    </citation>
    <scope>NUCLEOTIDE SEQUENCE [LARGE SCALE GENOMIC DNA]</scope>
    <source>
        <strain evidence="1 2">Xinb3</strain>
        <tissue evidence="1">Complete organism</tissue>
    </source>
</reference>
<dbReference type="AlphaFoldDB" id="A0A164Q337"/>